<name>A0AAV0WGW6_9HEMI</name>
<feature type="domain" description="Transposable element P transposase-like GTP-binding insertion" evidence="1">
    <location>
        <begin position="1"/>
        <end position="56"/>
    </location>
</feature>
<dbReference type="Proteomes" id="UP001160148">
    <property type="component" value="Unassembled WGS sequence"/>
</dbReference>
<evidence type="ECO:0000259" key="2">
    <source>
        <dbReference type="Pfam" id="PF21789"/>
    </source>
</evidence>
<feature type="domain" description="Transposable element P transposase-like RNase H C-terminal" evidence="2">
    <location>
        <begin position="131"/>
        <end position="165"/>
    </location>
</feature>
<protein>
    <recommendedName>
        <fullName evidence="5">Transposable element P transposase</fullName>
    </recommendedName>
</protein>
<proteinExistence type="predicted"/>
<evidence type="ECO:0008006" key="5">
    <source>
        <dbReference type="Google" id="ProtNLM"/>
    </source>
</evidence>
<gene>
    <name evidence="3" type="ORF">MEUPH1_LOCUS10945</name>
</gene>
<dbReference type="InterPro" id="IPR048367">
    <property type="entry name" value="TNP-like_RNaseH_C"/>
</dbReference>
<comment type="caution">
    <text evidence="3">The sequence shown here is derived from an EMBL/GenBank/DDBJ whole genome shotgun (WGS) entry which is preliminary data.</text>
</comment>
<dbReference type="Pfam" id="PF21788">
    <property type="entry name" value="TNP-like_GBD"/>
    <property type="match status" value="1"/>
</dbReference>
<dbReference type="PANTHER" id="PTHR47577">
    <property type="entry name" value="THAP DOMAIN-CONTAINING PROTEIN 6"/>
    <property type="match status" value="1"/>
</dbReference>
<accession>A0AAV0WGW6</accession>
<evidence type="ECO:0000313" key="4">
    <source>
        <dbReference type="Proteomes" id="UP001160148"/>
    </source>
</evidence>
<dbReference type="Pfam" id="PF21789">
    <property type="entry name" value="TNP-like_RNaseH_C"/>
    <property type="match status" value="1"/>
</dbReference>
<dbReference type="InterPro" id="IPR048366">
    <property type="entry name" value="TNP-like_GBD"/>
</dbReference>
<dbReference type="PANTHER" id="PTHR47577:SF2">
    <property type="entry name" value="THAP DOMAIN CONTAINING 9"/>
    <property type="match status" value="1"/>
</dbReference>
<reference evidence="3 4" key="1">
    <citation type="submission" date="2023-01" db="EMBL/GenBank/DDBJ databases">
        <authorList>
            <person name="Whitehead M."/>
        </authorList>
    </citation>
    <scope>NUCLEOTIDE SEQUENCE [LARGE SCALE GENOMIC DNA]</scope>
</reference>
<evidence type="ECO:0000313" key="3">
    <source>
        <dbReference type="EMBL" id="CAI6355045.1"/>
    </source>
</evidence>
<dbReference type="AlphaFoldDB" id="A0AAV0WGW6"/>
<keyword evidence="4" id="KW-1185">Reference proteome</keyword>
<sequence length="384" mass="44647">MNVKLATQVFSSSVSNALIFCESLGIFQNTNPTIEFCLFMNNAFDILNCSTKFSKSPYNLALSPNTYIKYKQFIELFEEYVFSLKLVDGLNVVNSPRKTGFVGIVWALKNWLNMYDLIKEKDYGLKYILSYKISQDHLETFFSTVRSKGGYNNNPSAKEFKTSYKKLLVHHHVSGSQYGNCLPESMLSKSYNIPDSIVNEKEEQLEIVPQNQDHDYFNVCIKASPYVENVTEYIAGFVARKVIRKINCEICKTFLIDNDNSNVLIQLKNRNDALYKPSKDVNFICCVSERWIRSSNLKEMYKKNVINKLYIKIKSEVYNSIFRSSILDEHVSNQNLFTNHRDQLITIIITTFITLRLRHIANQQQKETMGVRKKFTKLILFRNE</sequence>
<evidence type="ECO:0000259" key="1">
    <source>
        <dbReference type="Pfam" id="PF21788"/>
    </source>
</evidence>
<organism evidence="3 4">
    <name type="scientific">Macrosiphum euphorbiae</name>
    <name type="common">potato aphid</name>
    <dbReference type="NCBI Taxonomy" id="13131"/>
    <lineage>
        <taxon>Eukaryota</taxon>
        <taxon>Metazoa</taxon>
        <taxon>Ecdysozoa</taxon>
        <taxon>Arthropoda</taxon>
        <taxon>Hexapoda</taxon>
        <taxon>Insecta</taxon>
        <taxon>Pterygota</taxon>
        <taxon>Neoptera</taxon>
        <taxon>Paraneoptera</taxon>
        <taxon>Hemiptera</taxon>
        <taxon>Sternorrhyncha</taxon>
        <taxon>Aphidomorpha</taxon>
        <taxon>Aphidoidea</taxon>
        <taxon>Aphididae</taxon>
        <taxon>Macrosiphini</taxon>
        <taxon>Macrosiphum</taxon>
    </lineage>
</organism>
<dbReference type="EMBL" id="CARXXK010000002">
    <property type="protein sequence ID" value="CAI6355045.1"/>
    <property type="molecule type" value="Genomic_DNA"/>
</dbReference>